<comment type="similarity">
    <text evidence="2">Belongs to the YkuD family.</text>
</comment>
<evidence type="ECO:0000256" key="3">
    <source>
        <dbReference type="ARBA" id="ARBA00022679"/>
    </source>
</evidence>
<reference evidence="9" key="1">
    <citation type="submission" date="2022-06" db="EMBL/GenBank/DDBJ databases">
        <title>Solitalea sp. MAHUQ-68 isolated from rhizospheric soil.</title>
        <authorList>
            <person name="Huq M.A."/>
        </authorList>
    </citation>
    <scope>NUCLEOTIDE SEQUENCE</scope>
    <source>
        <strain evidence="9">MAHUQ-68</strain>
    </source>
</reference>
<evidence type="ECO:0000256" key="4">
    <source>
        <dbReference type="ARBA" id="ARBA00022960"/>
    </source>
</evidence>
<dbReference type="CDD" id="cd16913">
    <property type="entry name" value="YkuD_like"/>
    <property type="match status" value="1"/>
</dbReference>
<keyword evidence="10" id="KW-1185">Reference proteome</keyword>
<evidence type="ECO:0000259" key="8">
    <source>
        <dbReference type="PROSITE" id="PS52029"/>
    </source>
</evidence>
<keyword evidence="4 7" id="KW-0133">Cell shape</keyword>
<dbReference type="PANTHER" id="PTHR36699">
    <property type="entry name" value="LD-TRANSPEPTIDASE"/>
    <property type="match status" value="1"/>
</dbReference>
<name>A0A9X2JD40_9SPHI</name>
<comment type="pathway">
    <text evidence="1 7">Cell wall biogenesis; peptidoglycan biosynthesis.</text>
</comment>
<evidence type="ECO:0000313" key="9">
    <source>
        <dbReference type="EMBL" id="MCO4293199.1"/>
    </source>
</evidence>
<dbReference type="Proteomes" id="UP001155182">
    <property type="component" value="Unassembled WGS sequence"/>
</dbReference>
<dbReference type="GO" id="GO:0009252">
    <property type="term" value="P:peptidoglycan biosynthetic process"/>
    <property type="evidence" value="ECO:0007669"/>
    <property type="project" value="UniProtKB-KW"/>
</dbReference>
<dbReference type="Pfam" id="PF03734">
    <property type="entry name" value="YkuD"/>
    <property type="match status" value="1"/>
</dbReference>
<dbReference type="RefSeq" id="WP_252587702.1">
    <property type="nucleotide sequence ID" value="NZ_JAMWYS010000033.1"/>
</dbReference>
<dbReference type="PROSITE" id="PS52029">
    <property type="entry name" value="LD_TPASE"/>
    <property type="match status" value="1"/>
</dbReference>
<evidence type="ECO:0000256" key="2">
    <source>
        <dbReference type="ARBA" id="ARBA00005992"/>
    </source>
</evidence>
<dbReference type="SUPFAM" id="SSF141523">
    <property type="entry name" value="L,D-transpeptidase catalytic domain-like"/>
    <property type="match status" value="1"/>
</dbReference>
<organism evidence="9 10">
    <name type="scientific">Solitalea agri</name>
    <dbReference type="NCBI Taxonomy" id="2953739"/>
    <lineage>
        <taxon>Bacteria</taxon>
        <taxon>Pseudomonadati</taxon>
        <taxon>Bacteroidota</taxon>
        <taxon>Sphingobacteriia</taxon>
        <taxon>Sphingobacteriales</taxon>
        <taxon>Sphingobacteriaceae</taxon>
        <taxon>Solitalea</taxon>
    </lineage>
</organism>
<evidence type="ECO:0000313" key="10">
    <source>
        <dbReference type="Proteomes" id="UP001155182"/>
    </source>
</evidence>
<dbReference type="PANTHER" id="PTHR36699:SF1">
    <property type="entry name" value="L,D-TRANSPEPTIDASE YAFK-RELATED"/>
    <property type="match status" value="1"/>
</dbReference>
<evidence type="ECO:0000256" key="5">
    <source>
        <dbReference type="ARBA" id="ARBA00022984"/>
    </source>
</evidence>
<feature type="domain" description="L,D-TPase catalytic" evidence="8">
    <location>
        <begin position="61"/>
        <end position="194"/>
    </location>
</feature>
<dbReference type="EMBL" id="JAMWYS010000033">
    <property type="protein sequence ID" value="MCO4293199.1"/>
    <property type="molecule type" value="Genomic_DNA"/>
</dbReference>
<feature type="active site" description="Proton donor/acceptor" evidence="7">
    <location>
        <position position="155"/>
    </location>
</feature>
<keyword evidence="3" id="KW-0808">Transferase</keyword>
<keyword evidence="6 7" id="KW-0961">Cell wall biogenesis/degradation</keyword>
<accession>A0A9X2JD40</accession>
<evidence type="ECO:0000256" key="6">
    <source>
        <dbReference type="ARBA" id="ARBA00023316"/>
    </source>
</evidence>
<gene>
    <name evidence="9" type="ORF">NF867_10020</name>
</gene>
<keyword evidence="5 7" id="KW-0573">Peptidoglycan synthesis</keyword>
<proteinExistence type="inferred from homology"/>
<dbReference type="GO" id="GO:0004180">
    <property type="term" value="F:carboxypeptidase activity"/>
    <property type="evidence" value="ECO:0007669"/>
    <property type="project" value="UniProtKB-ARBA"/>
</dbReference>
<dbReference type="InterPro" id="IPR038063">
    <property type="entry name" value="Transpep_catalytic_dom"/>
</dbReference>
<protein>
    <submittedName>
        <fullName evidence="9">L,D-transpeptidase family protein</fullName>
    </submittedName>
</protein>
<comment type="caution">
    <text evidence="9">The sequence shown here is derived from an EMBL/GenBank/DDBJ whole genome shotgun (WGS) entry which is preliminary data.</text>
</comment>
<dbReference type="GO" id="GO:0071555">
    <property type="term" value="P:cell wall organization"/>
    <property type="evidence" value="ECO:0007669"/>
    <property type="project" value="UniProtKB-UniRule"/>
</dbReference>
<feature type="active site" description="Nucleophile" evidence="7">
    <location>
        <position position="163"/>
    </location>
</feature>
<dbReference type="InterPro" id="IPR005490">
    <property type="entry name" value="LD_TPept_cat_dom"/>
</dbReference>
<dbReference type="GO" id="GO:0016740">
    <property type="term" value="F:transferase activity"/>
    <property type="evidence" value="ECO:0007669"/>
    <property type="project" value="UniProtKB-KW"/>
</dbReference>
<dbReference type="GO" id="GO:0008360">
    <property type="term" value="P:regulation of cell shape"/>
    <property type="evidence" value="ECO:0007669"/>
    <property type="project" value="UniProtKB-UniRule"/>
</dbReference>
<evidence type="ECO:0000256" key="1">
    <source>
        <dbReference type="ARBA" id="ARBA00004752"/>
    </source>
</evidence>
<evidence type="ECO:0000256" key="7">
    <source>
        <dbReference type="PROSITE-ProRule" id="PRU01373"/>
    </source>
</evidence>
<sequence length="250" mass="28819">MILLRLAFAISLLFFTTDEGNDSFKKEQLANERVKNAYDNTAQQLFFLLSVNGVEKNKLQILLCAYKNEKAVELWARNKGEVKYKLIKQYSICSSSGILGPKRREGDRQVPEGFYIIDRFNPKSLFHLSLGINYPNKSDKILGEKYHLGGDVFIHGKCVTIGCIPLTDERINELYVLAVEATNNGQSAIPVYIFPFRMSDENFKHLMPQYSSSKELKSFWMNLKTGYQKFQRTAKPLNFEINKQGRYVFL</sequence>
<dbReference type="AlphaFoldDB" id="A0A9X2JD40"/>